<evidence type="ECO:0000313" key="3">
    <source>
        <dbReference type="Proteomes" id="UP000199595"/>
    </source>
</evidence>
<evidence type="ECO:0000313" key="2">
    <source>
        <dbReference type="EMBL" id="SDW50238.1"/>
    </source>
</evidence>
<feature type="transmembrane region" description="Helical" evidence="1">
    <location>
        <begin position="248"/>
        <end position="268"/>
    </location>
</feature>
<keyword evidence="1" id="KW-0812">Transmembrane</keyword>
<dbReference type="Proteomes" id="UP000199595">
    <property type="component" value="Unassembled WGS sequence"/>
</dbReference>
<sequence>MYNNLHKYKYYFILLLKLVIVSAAIYYIFEKLTSNTNLTLQEFQQQLILLTSNNIWLLIALLLFTDVNWFLEIFKWKSLASQERKISFFEAYKQCFASLTASIITPNRIGEYGAKALFFEKEKRKKIMVLNLVGNLFQLISTLFFGIIGLACFFLNYNIKTPYISLKNPIYILLISVLFISSFFVPTIKKQIVSTLNKTLNYLKQIPKNIHLKTITFSIARYVIFSHQFYFILILLNTKVDYFTCMQLIFSMYLLASIIPSISIFDWAIKGSIALWLFSFVYVDSVTIFFTTTLMWILNFAIPTLIGSIFVLNFKVPVKK</sequence>
<organism evidence="2 3">
    <name type="scientific">Lutibacter oricola</name>
    <dbReference type="NCBI Taxonomy" id="762486"/>
    <lineage>
        <taxon>Bacteria</taxon>
        <taxon>Pseudomonadati</taxon>
        <taxon>Bacteroidota</taxon>
        <taxon>Flavobacteriia</taxon>
        <taxon>Flavobacteriales</taxon>
        <taxon>Flavobacteriaceae</taxon>
        <taxon>Lutibacter</taxon>
    </lineage>
</organism>
<name>A0A1H2U2W4_9FLAO</name>
<reference evidence="2 3" key="1">
    <citation type="submission" date="2016-10" db="EMBL/GenBank/DDBJ databases">
        <authorList>
            <person name="de Groot N.N."/>
        </authorList>
    </citation>
    <scope>NUCLEOTIDE SEQUENCE [LARGE SCALE GENOMIC DNA]</scope>
    <source>
        <strain evidence="2 3">DSM 24956</strain>
    </source>
</reference>
<feature type="transmembrane region" description="Helical" evidence="1">
    <location>
        <begin position="273"/>
        <end position="290"/>
    </location>
</feature>
<accession>A0A1H2U2W4</accession>
<gene>
    <name evidence="2" type="ORF">SAMN05444411_101870</name>
</gene>
<keyword evidence="1" id="KW-1133">Transmembrane helix</keyword>
<dbReference type="STRING" id="762486.SAMN05444411_101870"/>
<proteinExistence type="predicted"/>
<protein>
    <submittedName>
        <fullName evidence="2">Lysylphosphatidylglycerol synthase TM region</fullName>
    </submittedName>
</protein>
<evidence type="ECO:0000256" key="1">
    <source>
        <dbReference type="SAM" id="Phobius"/>
    </source>
</evidence>
<keyword evidence="3" id="KW-1185">Reference proteome</keyword>
<feature type="transmembrane region" description="Helical" evidence="1">
    <location>
        <begin position="129"/>
        <end position="157"/>
    </location>
</feature>
<keyword evidence="1" id="KW-0472">Membrane</keyword>
<dbReference type="RefSeq" id="WP_090120057.1">
    <property type="nucleotide sequence ID" value="NZ_FNNJ01000001.1"/>
</dbReference>
<dbReference type="OrthoDB" id="1121314at2"/>
<dbReference type="EMBL" id="FNNJ01000001">
    <property type="protein sequence ID" value="SDW50238.1"/>
    <property type="molecule type" value="Genomic_DNA"/>
</dbReference>
<feature type="transmembrane region" description="Helical" evidence="1">
    <location>
        <begin position="214"/>
        <end position="236"/>
    </location>
</feature>
<dbReference type="AlphaFoldDB" id="A0A1H2U2W4"/>
<feature type="transmembrane region" description="Helical" evidence="1">
    <location>
        <begin position="169"/>
        <end position="188"/>
    </location>
</feature>
<feature type="transmembrane region" description="Helical" evidence="1">
    <location>
        <begin position="12"/>
        <end position="29"/>
    </location>
</feature>
<feature type="transmembrane region" description="Helical" evidence="1">
    <location>
        <begin position="296"/>
        <end position="314"/>
    </location>
</feature>
<feature type="transmembrane region" description="Helical" evidence="1">
    <location>
        <begin position="55"/>
        <end position="74"/>
    </location>
</feature>